<name>A0A8S9J459_BRACR</name>
<evidence type="ECO:0000256" key="1">
    <source>
        <dbReference type="SAM" id="MobiDB-lite"/>
    </source>
</evidence>
<dbReference type="Proteomes" id="UP000712281">
    <property type="component" value="Unassembled WGS sequence"/>
</dbReference>
<feature type="region of interest" description="Disordered" evidence="1">
    <location>
        <begin position="131"/>
        <end position="189"/>
    </location>
</feature>
<feature type="compositionally biased region" description="Pro residues" evidence="1">
    <location>
        <begin position="147"/>
        <end position="163"/>
    </location>
</feature>
<feature type="region of interest" description="Disordered" evidence="1">
    <location>
        <begin position="1"/>
        <end position="107"/>
    </location>
</feature>
<comment type="caution">
    <text evidence="2">The sequence shown here is derived from an EMBL/GenBank/DDBJ whole genome shotgun (WGS) entry which is preliminary data.</text>
</comment>
<sequence>MKSNHSTPDSSSAVKSISSNDSPLAGTTAQTTPPPPAQDPSTQTLAKQIEIPKSKTLATESLSVPRQQDQPAAAPTTTELSQLASDPSHGQCAGAPSSAELWKAKQKGKAPIKSLLPIVSKQNMVYKQVEAKESEPPVVPPSSSSKDPPPAWPALPSPLPTDMPPKNGRTVPVEHHLSMGSLSVDLQPR</sequence>
<dbReference type="AlphaFoldDB" id="A0A8S9J459"/>
<proteinExistence type="predicted"/>
<feature type="compositionally biased region" description="Polar residues" evidence="1">
    <location>
        <begin position="56"/>
        <end position="85"/>
    </location>
</feature>
<reference evidence="2" key="1">
    <citation type="submission" date="2019-12" db="EMBL/GenBank/DDBJ databases">
        <title>Genome sequencing and annotation of Brassica cretica.</title>
        <authorList>
            <person name="Studholme D.J."/>
            <person name="Sarris P.F."/>
        </authorList>
    </citation>
    <scope>NUCLEOTIDE SEQUENCE</scope>
    <source>
        <strain evidence="2">PFS-001/15</strain>
        <tissue evidence="2">Leaf</tissue>
    </source>
</reference>
<accession>A0A8S9J459</accession>
<gene>
    <name evidence="2" type="ORF">F2Q68_00006161</name>
</gene>
<feature type="compositionally biased region" description="Polar residues" evidence="1">
    <location>
        <begin position="1"/>
        <end position="22"/>
    </location>
</feature>
<evidence type="ECO:0000313" key="2">
    <source>
        <dbReference type="EMBL" id="KAF2576991.1"/>
    </source>
</evidence>
<dbReference type="EMBL" id="QGKW02001660">
    <property type="protein sequence ID" value="KAF2576991.1"/>
    <property type="molecule type" value="Genomic_DNA"/>
</dbReference>
<evidence type="ECO:0000313" key="3">
    <source>
        <dbReference type="Proteomes" id="UP000712281"/>
    </source>
</evidence>
<organism evidence="2 3">
    <name type="scientific">Brassica cretica</name>
    <name type="common">Mustard</name>
    <dbReference type="NCBI Taxonomy" id="69181"/>
    <lineage>
        <taxon>Eukaryota</taxon>
        <taxon>Viridiplantae</taxon>
        <taxon>Streptophyta</taxon>
        <taxon>Embryophyta</taxon>
        <taxon>Tracheophyta</taxon>
        <taxon>Spermatophyta</taxon>
        <taxon>Magnoliopsida</taxon>
        <taxon>eudicotyledons</taxon>
        <taxon>Gunneridae</taxon>
        <taxon>Pentapetalae</taxon>
        <taxon>rosids</taxon>
        <taxon>malvids</taxon>
        <taxon>Brassicales</taxon>
        <taxon>Brassicaceae</taxon>
        <taxon>Brassiceae</taxon>
        <taxon>Brassica</taxon>
    </lineage>
</organism>
<protein>
    <submittedName>
        <fullName evidence="2">Uncharacterized protein</fullName>
    </submittedName>
</protein>